<dbReference type="NCBIfam" id="TIGR00654">
    <property type="entry name" value="PhzF_family"/>
    <property type="match status" value="1"/>
</dbReference>
<protein>
    <submittedName>
        <fullName evidence="2">Trans-2,3-dihydro-3-hydroxyanthranilate isomerase</fullName>
        <ecNumber evidence="2">5.3.3.17</ecNumber>
    </submittedName>
</protein>
<dbReference type="PANTHER" id="PTHR13774">
    <property type="entry name" value="PHENAZINE BIOSYNTHESIS PROTEIN"/>
    <property type="match status" value="1"/>
</dbReference>
<dbReference type="Proteomes" id="UP000187344">
    <property type="component" value="Unassembled WGS sequence"/>
</dbReference>
<sequence>MRGIFQLVFDLRYFNANKDAVFQAASFLFGHIQTLQSCLFYHKHNEAKVRLFGSPVKEGPVKEGPVKEGFVTVAHKGRFFEVFDVFSDTILSGNPVAIVHDCNGLTDQKMQAIAREFNLSETVFVKSPKDKKHMARLRIFKPDGEMAFAGHPTIGAAVSLALKNDCRNDSLIILEEEVGIIRAVVDQTGKVAFAEFDLPKLPEQLPLDTPKEIFAAAFGLESKDIGFENHVPALWTAGVPFFFVPVRDLKTIASALPDPVYIAENFDKLNVKTPSFYLYSRETQLFQSAFHVRMFRPDGFEDAATGSAASAFCGVVQHFDHPLDGKKNIWLEQGMEMMRPSKLRLEWYVENGKLVSARIGGTAVKYSEGRIFC</sequence>
<dbReference type="EMBL" id="LXYT01000001">
    <property type="protein sequence ID" value="OLY43608.1"/>
    <property type="molecule type" value="Genomic_DNA"/>
</dbReference>
<dbReference type="Gene3D" id="3.10.310.10">
    <property type="entry name" value="Diaminopimelate Epimerase, Chain A, domain 1"/>
    <property type="match status" value="2"/>
</dbReference>
<dbReference type="EC" id="5.3.3.17" evidence="2"/>
<dbReference type="AlphaFoldDB" id="A0A1R0F9G5"/>
<dbReference type="OrthoDB" id="9788221at2"/>
<accession>A0A1R0F9G5</accession>
<organism evidence="2 3">
    <name type="scientific">Bartonella apis</name>
    <dbReference type="NCBI Taxonomy" id="1686310"/>
    <lineage>
        <taxon>Bacteria</taxon>
        <taxon>Pseudomonadati</taxon>
        <taxon>Pseudomonadota</taxon>
        <taxon>Alphaproteobacteria</taxon>
        <taxon>Hyphomicrobiales</taxon>
        <taxon>Bartonellaceae</taxon>
        <taxon>Bartonella</taxon>
    </lineage>
</organism>
<evidence type="ECO:0000256" key="1">
    <source>
        <dbReference type="ARBA" id="ARBA00008270"/>
    </source>
</evidence>
<reference evidence="2 3" key="1">
    <citation type="submission" date="2016-12" db="EMBL/GenBank/DDBJ databases">
        <title>Comparative genomics of Bartonella apis.</title>
        <authorList>
            <person name="Engel P."/>
        </authorList>
    </citation>
    <scope>NUCLEOTIDE SEQUENCE [LARGE SCALE GENOMIC DNA]</scope>
    <source>
        <strain evidence="2 3">PEB0149</strain>
    </source>
</reference>
<keyword evidence="2" id="KW-0413">Isomerase</keyword>
<evidence type="ECO:0000313" key="2">
    <source>
        <dbReference type="EMBL" id="OLY43608.1"/>
    </source>
</evidence>
<dbReference type="InterPro" id="IPR003719">
    <property type="entry name" value="Phenazine_PhzF-like"/>
</dbReference>
<proteinExistence type="inferred from homology"/>
<gene>
    <name evidence="2" type="ORF">PEB0149_010390</name>
</gene>
<keyword evidence="3" id="KW-1185">Reference proteome</keyword>
<dbReference type="GO" id="GO:0102943">
    <property type="term" value="F:trans-2,3-dihydro-3-hydroxy-anthranilate isomerase activity"/>
    <property type="evidence" value="ECO:0007669"/>
    <property type="project" value="UniProtKB-EC"/>
</dbReference>
<dbReference type="Pfam" id="PF02567">
    <property type="entry name" value="PhzC-PhzF"/>
    <property type="match status" value="1"/>
</dbReference>
<dbReference type="GO" id="GO:0005737">
    <property type="term" value="C:cytoplasm"/>
    <property type="evidence" value="ECO:0007669"/>
    <property type="project" value="TreeGrafter"/>
</dbReference>
<comment type="similarity">
    <text evidence="1">Belongs to the PhzF family.</text>
</comment>
<evidence type="ECO:0000313" key="3">
    <source>
        <dbReference type="Proteomes" id="UP000187344"/>
    </source>
</evidence>
<dbReference type="SUPFAM" id="SSF54506">
    <property type="entry name" value="Diaminopimelate epimerase-like"/>
    <property type="match status" value="1"/>
</dbReference>
<name>A0A1R0F9G5_9HYPH</name>
<comment type="caution">
    <text evidence="2">The sequence shown here is derived from an EMBL/GenBank/DDBJ whole genome shotgun (WGS) entry which is preliminary data.</text>
</comment>
<dbReference type="PANTHER" id="PTHR13774:SF32">
    <property type="entry name" value="ANTISENSE-ENHANCING SEQUENCE 1"/>
    <property type="match status" value="1"/>
</dbReference>